<sequence>MNYNKLHVDWANEQLNVNNKKILVVGCNTGKECSYFIELGAKEVWGIDVLTEVGKDYVDSKIKYFQMSVEKMSIDDNSFDLTFCFATMEHVSNIEAAFLEMVRVTKLNGVIYCVASPLWNSRQGHHKQNILDIDKYPWIHLRMDKDEIKNKCRNGEILVSSLLSDVNAHIEHMFNGRYFNFQPAQKYIDICSSLQEVDIIRNDLDLENEDFLTPEISEELSKKGYSRTELLALTHTFIARKIGTKDEQLVILKDKLKSAECEIVALKDQLKSAECEIVALKDQLQNTEVQIVAMKSSKFWQLRILWFEVKKLLGLPIND</sequence>
<keyword evidence="3" id="KW-0808">Transferase</keyword>
<evidence type="ECO:0000313" key="4">
    <source>
        <dbReference type="Proteomes" id="UP000236527"/>
    </source>
</evidence>
<dbReference type="Pfam" id="PF08241">
    <property type="entry name" value="Methyltransf_11"/>
    <property type="match status" value="1"/>
</dbReference>
<keyword evidence="3" id="KW-0489">Methyltransferase</keyword>
<gene>
    <name evidence="3" type="ORF">NCWK1_2547</name>
</gene>
<dbReference type="GO" id="GO:0032259">
    <property type="term" value="P:methylation"/>
    <property type="evidence" value="ECO:0007669"/>
    <property type="project" value="UniProtKB-KW"/>
</dbReference>
<dbReference type="Proteomes" id="UP000236527">
    <property type="component" value="Unassembled WGS sequence"/>
</dbReference>
<feature type="domain" description="Methyltransferase type 11" evidence="2">
    <location>
        <begin position="23"/>
        <end position="113"/>
    </location>
</feature>
<reference evidence="4" key="1">
    <citation type="journal article" date="2018" name="Genome Announc.">
        <title>Draft Genome Sequence of the Nitrogen-Fixing and Hormogonia-Inducing Cyanobacterium Nostoc cycadae Strain WK-1, Isolated from the Coralloid Roots of Cycas revoluta.</title>
        <authorList>
            <person name="Kanesaki Y."/>
            <person name="Hirose M."/>
            <person name="Hirose Y."/>
            <person name="Fujisawa T."/>
            <person name="Nakamura Y."/>
            <person name="Watanabe S."/>
            <person name="Matsunaga S."/>
            <person name="Uchida H."/>
            <person name="Murakami A."/>
        </authorList>
    </citation>
    <scope>NUCLEOTIDE SEQUENCE [LARGE SCALE GENOMIC DNA]</scope>
    <source>
        <strain evidence="4">WK-1</strain>
    </source>
</reference>
<dbReference type="InterPro" id="IPR029063">
    <property type="entry name" value="SAM-dependent_MTases_sf"/>
</dbReference>
<organism evidence="3 4">
    <name type="scientific">Nostoc cycadae WK-1</name>
    <dbReference type="NCBI Taxonomy" id="1861711"/>
    <lineage>
        <taxon>Bacteria</taxon>
        <taxon>Bacillati</taxon>
        <taxon>Cyanobacteriota</taxon>
        <taxon>Cyanophyceae</taxon>
        <taxon>Nostocales</taxon>
        <taxon>Nostocaceae</taxon>
        <taxon>Nostoc</taxon>
    </lineage>
</organism>
<evidence type="ECO:0000256" key="1">
    <source>
        <dbReference type="SAM" id="Coils"/>
    </source>
</evidence>
<feature type="coiled-coil region" evidence="1">
    <location>
        <begin position="249"/>
        <end position="297"/>
    </location>
</feature>
<dbReference type="EMBL" id="BDGE01000042">
    <property type="protein sequence ID" value="GBE92788.1"/>
    <property type="molecule type" value="Genomic_DNA"/>
</dbReference>
<dbReference type="Gene3D" id="3.40.50.150">
    <property type="entry name" value="Vaccinia Virus protein VP39"/>
    <property type="match status" value="1"/>
</dbReference>
<keyword evidence="1" id="KW-0175">Coiled coil</keyword>
<evidence type="ECO:0000313" key="3">
    <source>
        <dbReference type="EMBL" id="GBE92788.1"/>
    </source>
</evidence>
<dbReference type="InterPro" id="IPR013216">
    <property type="entry name" value="Methyltransf_11"/>
</dbReference>
<proteinExistence type="predicted"/>
<accession>A0A2H6LHU6</accession>
<evidence type="ECO:0000259" key="2">
    <source>
        <dbReference type="Pfam" id="PF08241"/>
    </source>
</evidence>
<dbReference type="CDD" id="cd02440">
    <property type="entry name" value="AdoMet_MTases"/>
    <property type="match status" value="1"/>
</dbReference>
<dbReference type="GO" id="GO:0008757">
    <property type="term" value="F:S-adenosylmethionine-dependent methyltransferase activity"/>
    <property type="evidence" value="ECO:0007669"/>
    <property type="project" value="InterPro"/>
</dbReference>
<protein>
    <submittedName>
        <fullName evidence="3">Bifunctional 3-demethylubiquinone-9 3-methyltransferase/ 2-octaprenyl-6-hydroxy phenol methylase</fullName>
    </submittedName>
</protein>
<dbReference type="SUPFAM" id="SSF53335">
    <property type="entry name" value="S-adenosyl-L-methionine-dependent methyltransferases"/>
    <property type="match status" value="1"/>
</dbReference>
<comment type="caution">
    <text evidence="3">The sequence shown here is derived from an EMBL/GenBank/DDBJ whole genome shotgun (WGS) entry which is preliminary data.</text>
</comment>
<dbReference type="RefSeq" id="WP_103125035.1">
    <property type="nucleotide sequence ID" value="NZ_DF978428.1"/>
</dbReference>
<keyword evidence="3" id="KW-0830">Ubiquinone</keyword>
<keyword evidence="4" id="KW-1185">Reference proteome</keyword>
<dbReference type="AlphaFoldDB" id="A0A2H6LHU6"/>
<name>A0A2H6LHU6_9NOSO</name>